<dbReference type="EMBL" id="WIWI01000012">
    <property type="protein sequence ID" value="MQT88715.1"/>
    <property type="molecule type" value="Genomic_DNA"/>
</dbReference>
<dbReference type="Proteomes" id="UP000441404">
    <property type="component" value="Unassembled WGS sequence"/>
</dbReference>
<dbReference type="PANTHER" id="PTHR43495">
    <property type="entry name" value="GABA PERMEASE"/>
    <property type="match status" value="1"/>
</dbReference>
<dbReference type="Proteomes" id="UP000478064">
    <property type="component" value="Unassembled WGS sequence"/>
</dbReference>
<comment type="subcellular location">
    <subcellularLocation>
        <location evidence="1">Cell membrane</location>
        <topology evidence="1">Multi-pass membrane protein</topology>
    </subcellularLocation>
</comment>
<dbReference type="EMBL" id="WIWJ01000017">
    <property type="protein sequence ID" value="MQT47394.1"/>
    <property type="molecule type" value="Genomic_DNA"/>
</dbReference>
<comment type="caution">
    <text evidence="14">The sequence shown here is derived from an EMBL/GenBank/DDBJ whole genome shotgun (WGS) entry which is preliminary data.</text>
</comment>
<feature type="transmembrane region" description="Helical" evidence="8">
    <location>
        <begin position="54"/>
        <end position="73"/>
    </location>
</feature>
<evidence type="ECO:0000313" key="21">
    <source>
        <dbReference type="Proteomes" id="UP000489190"/>
    </source>
</evidence>
<dbReference type="GO" id="GO:0005886">
    <property type="term" value="C:plasma membrane"/>
    <property type="evidence" value="ECO:0007669"/>
    <property type="project" value="UniProtKB-SubCell"/>
</dbReference>
<feature type="transmembrane region" description="Helical" evidence="8">
    <location>
        <begin position="410"/>
        <end position="432"/>
    </location>
</feature>
<evidence type="ECO:0000256" key="3">
    <source>
        <dbReference type="ARBA" id="ARBA00022475"/>
    </source>
</evidence>
<evidence type="ECO:0000313" key="11">
    <source>
        <dbReference type="EMBL" id="MQT75882.1"/>
    </source>
</evidence>
<dbReference type="GO" id="GO:0055085">
    <property type="term" value="P:transmembrane transport"/>
    <property type="evidence" value="ECO:0007669"/>
    <property type="project" value="InterPro"/>
</dbReference>
<protein>
    <submittedName>
        <fullName evidence="14">Amino acid permease</fullName>
    </submittedName>
</protein>
<dbReference type="InterPro" id="IPR004840">
    <property type="entry name" value="Amino_acid_permease_CS"/>
</dbReference>
<evidence type="ECO:0000256" key="6">
    <source>
        <dbReference type="ARBA" id="ARBA00022989"/>
    </source>
</evidence>
<evidence type="ECO:0000256" key="8">
    <source>
        <dbReference type="SAM" id="Phobius"/>
    </source>
</evidence>
<evidence type="ECO:0000256" key="7">
    <source>
        <dbReference type="ARBA" id="ARBA00023136"/>
    </source>
</evidence>
<evidence type="ECO:0000313" key="19">
    <source>
        <dbReference type="Proteomes" id="UP000470186"/>
    </source>
</evidence>
<dbReference type="GO" id="GO:0006865">
    <property type="term" value="P:amino acid transport"/>
    <property type="evidence" value="ECO:0007669"/>
    <property type="project" value="UniProtKB-KW"/>
</dbReference>
<dbReference type="Proteomes" id="UP000470186">
    <property type="component" value="Unassembled WGS sequence"/>
</dbReference>
<dbReference type="Proteomes" id="UP000489190">
    <property type="component" value="Unassembled WGS sequence"/>
</dbReference>
<evidence type="ECO:0000256" key="4">
    <source>
        <dbReference type="ARBA" id="ARBA00022692"/>
    </source>
</evidence>
<gene>
    <name evidence="13" type="ORF">GHO27_06430</name>
    <name evidence="15" type="ORF">GHO28_04100</name>
    <name evidence="14" type="ORF">GHO30_03050</name>
    <name evidence="11" type="ORF">GHO37_16405</name>
    <name evidence="12" type="ORF">GHO39_06075</name>
    <name evidence="10" type="ORF">GHO40_11730</name>
</gene>
<dbReference type="Proteomes" id="UP000466863">
    <property type="component" value="Unassembled WGS sequence"/>
</dbReference>
<evidence type="ECO:0000313" key="18">
    <source>
        <dbReference type="Proteomes" id="UP000466863"/>
    </source>
</evidence>
<evidence type="ECO:0000256" key="5">
    <source>
        <dbReference type="ARBA" id="ARBA00022970"/>
    </source>
</evidence>
<keyword evidence="2" id="KW-0813">Transport</keyword>
<keyword evidence="5" id="KW-0029">Amino-acid transport</keyword>
<dbReference type="STRING" id="1608996.TU84_02850"/>
<feature type="transmembrane region" description="Helical" evidence="8">
    <location>
        <begin position="207"/>
        <end position="229"/>
    </location>
</feature>
<evidence type="ECO:0000259" key="9">
    <source>
        <dbReference type="Pfam" id="PF00324"/>
    </source>
</evidence>
<evidence type="ECO:0000313" key="20">
    <source>
        <dbReference type="Proteomes" id="UP000478064"/>
    </source>
</evidence>
<feature type="transmembrane region" description="Helical" evidence="8">
    <location>
        <begin position="135"/>
        <end position="153"/>
    </location>
</feature>
<dbReference type="EMBL" id="WIVU01000008">
    <property type="protein sequence ID" value="MQU05320.1"/>
    <property type="molecule type" value="Genomic_DNA"/>
</dbReference>
<evidence type="ECO:0000313" key="17">
    <source>
        <dbReference type="Proteomes" id="UP000447574"/>
    </source>
</evidence>
<dbReference type="AlphaFoldDB" id="A0A0J6JIY0"/>
<evidence type="ECO:0000313" key="14">
    <source>
        <dbReference type="EMBL" id="MQU30383.1"/>
    </source>
</evidence>
<evidence type="ECO:0000256" key="2">
    <source>
        <dbReference type="ARBA" id="ARBA00022448"/>
    </source>
</evidence>
<dbReference type="PIRSF" id="PIRSF006060">
    <property type="entry name" value="AA_transporter"/>
    <property type="match status" value="1"/>
</dbReference>
<keyword evidence="3" id="KW-1003">Cell membrane</keyword>
<reference evidence="16 17" key="1">
    <citation type="submission" date="2019-10" db="EMBL/GenBank/DDBJ databases">
        <title>Evaluation of single-gene subtyping targets for Pseudomonas.</title>
        <authorList>
            <person name="Reichler S.J."/>
            <person name="Orsi R.H."/>
            <person name="Wiedmann M."/>
            <person name="Martin N.H."/>
            <person name="Murphy S.I."/>
        </authorList>
    </citation>
    <scope>NUCLEOTIDE SEQUENCE [LARGE SCALE GENOMIC DNA]</scope>
    <source>
        <strain evidence="13 20">FSL R10-1637</strain>
        <strain evidence="15 18">FSL R10-1876</strain>
        <strain evidence="14 19">FSL R10-2107</strain>
        <strain evidence="11 17">FSL R10-2932</strain>
        <strain evidence="12 21">FSL R10-3254</strain>
        <strain evidence="10 16">FSL R10-3257</strain>
    </source>
</reference>
<keyword evidence="7 8" id="KW-0472">Membrane</keyword>
<evidence type="ECO:0000313" key="10">
    <source>
        <dbReference type="EMBL" id="MQT47394.1"/>
    </source>
</evidence>
<feature type="domain" description="Amino acid permease/ SLC12A" evidence="9">
    <location>
        <begin position="26"/>
        <end position="450"/>
    </location>
</feature>
<evidence type="ECO:0000256" key="1">
    <source>
        <dbReference type="ARBA" id="ARBA00004651"/>
    </source>
</evidence>
<dbReference type="EMBL" id="WIWF01000064">
    <property type="protein sequence ID" value="MQT75882.1"/>
    <property type="molecule type" value="Genomic_DNA"/>
</dbReference>
<feature type="transmembrane region" description="Helical" evidence="8">
    <location>
        <begin position="368"/>
        <end position="389"/>
    </location>
</feature>
<dbReference type="FunFam" id="1.20.1740.10:FF:000001">
    <property type="entry name" value="Amino acid permease"/>
    <property type="match status" value="1"/>
</dbReference>
<dbReference type="PANTHER" id="PTHR43495:SF6">
    <property type="entry name" value="THREONINE_SERINE TRANSPORTER YBXG-RELATED"/>
    <property type="match status" value="1"/>
</dbReference>
<feature type="transmembrane region" description="Helical" evidence="8">
    <location>
        <begin position="345"/>
        <end position="362"/>
    </location>
</feature>
<dbReference type="Proteomes" id="UP000447574">
    <property type="component" value="Unassembled WGS sequence"/>
</dbReference>
<evidence type="ECO:0000313" key="12">
    <source>
        <dbReference type="EMBL" id="MQT88715.1"/>
    </source>
</evidence>
<accession>A0A0J6I7Q6</accession>
<evidence type="ECO:0000313" key="16">
    <source>
        <dbReference type="Proteomes" id="UP000441404"/>
    </source>
</evidence>
<dbReference type="InterPro" id="IPR004841">
    <property type="entry name" value="AA-permease/SLC12A_dom"/>
</dbReference>
<name>A0A0J6JIY0_9PSED</name>
<dbReference type="RefSeq" id="WP_048367014.1">
    <property type="nucleotide sequence ID" value="NZ_CP174501.1"/>
</dbReference>
<feature type="transmembrane region" description="Helical" evidence="8">
    <location>
        <begin position="165"/>
        <end position="187"/>
    </location>
</feature>
<evidence type="ECO:0000313" key="15">
    <source>
        <dbReference type="EMBL" id="MQU41695.1"/>
    </source>
</evidence>
<dbReference type="OrthoDB" id="5297508at2"/>
<feature type="transmembrane region" description="Helical" evidence="8">
    <location>
        <begin position="250"/>
        <end position="272"/>
    </location>
</feature>
<accession>A0A0J6JIY0</accession>
<dbReference type="PROSITE" id="PS00218">
    <property type="entry name" value="AMINO_ACID_PERMEASE_1"/>
    <property type="match status" value="1"/>
</dbReference>
<keyword evidence="4 8" id="KW-0812">Transmembrane</keyword>
<evidence type="ECO:0000313" key="13">
    <source>
        <dbReference type="EMBL" id="MQU05320.1"/>
    </source>
</evidence>
<organism evidence="14 19">
    <name type="scientific">Pseudomonas helleri</name>
    <dbReference type="NCBI Taxonomy" id="1608996"/>
    <lineage>
        <taxon>Bacteria</taxon>
        <taxon>Pseudomonadati</taxon>
        <taxon>Pseudomonadota</taxon>
        <taxon>Gammaproteobacteria</taxon>
        <taxon>Pseudomonadales</taxon>
        <taxon>Pseudomonadaceae</taxon>
        <taxon>Pseudomonas</taxon>
    </lineage>
</organism>
<keyword evidence="19" id="KW-1185">Reference proteome</keyword>
<feature type="transmembrane region" description="Helical" evidence="8">
    <location>
        <begin position="107"/>
        <end position="129"/>
    </location>
</feature>
<dbReference type="Gene3D" id="1.20.1740.10">
    <property type="entry name" value="Amino acid/polyamine transporter I"/>
    <property type="match status" value="1"/>
</dbReference>
<feature type="transmembrane region" description="Helical" evidence="8">
    <location>
        <begin position="292"/>
        <end position="314"/>
    </location>
</feature>
<feature type="transmembrane region" description="Helical" evidence="8">
    <location>
        <begin position="438"/>
        <end position="457"/>
    </location>
</feature>
<dbReference type="EMBL" id="WIVV01000010">
    <property type="protein sequence ID" value="MQU41695.1"/>
    <property type="molecule type" value="Genomic_DNA"/>
</dbReference>
<keyword evidence="6 8" id="KW-1133">Transmembrane helix</keyword>
<sequence length="472" mass="51232">MPVGNHQPHGETAQGGPLKRELGERHIRLMALGACIGVGLFLGSAKAIEMAGPAIMLSYILGGLAILVIMRALGEMAVHNPVAGSFSRYAQDYLGPLAGFLTGWNYWFLWLVTCVAEITAVAVYMGIWFPDVPRWIWALAALLSMGSINLIAVKAFGEFEFWFALIKIVTIIAMVIGGIGIIAFGFGNDGVALGISNLWTQGGFMPNGIQGVLMSLQMVMFAYLGVEMIGLTAGEARNPQKTIPSAIGSVFWRILLFYVGALFVILSIYPWNEIGTQGSPFVMTFERLGIKTAAGIINFVVITAALSSCNGGIFSTGRMLYSLAQNGQAPANFATTSQNGVPRNALLLSIAMLLLGVVLNYLAPEKVFVWVTAIATFGAIWTWLMILLAQLRFRKNLSREEAAALKYRMWLYPYSSFAALAFLLMVVGLMAYFEETRVALFVGPAFLILLTVLFYVFKLSPKDQTAVASSAH</sequence>
<proteinExistence type="predicted"/>
<dbReference type="EMBL" id="WIVX01000008">
    <property type="protein sequence ID" value="MQU30383.1"/>
    <property type="molecule type" value="Genomic_DNA"/>
</dbReference>
<dbReference type="GeneID" id="97252697"/>
<dbReference type="Pfam" id="PF00324">
    <property type="entry name" value="AA_permease"/>
    <property type="match status" value="1"/>
</dbReference>